<gene>
    <name evidence="2" type="ORF">AVDCRST_MAG66-3404</name>
</gene>
<dbReference type="AlphaFoldDB" id="A0A6J4Q329"/>
<sequence length="80" mass="8314">APHRRRGVRRRAGPGRPAPARGGPRVRQGLPGGAGRRPAAGAGHRRAHRLDDAAPEEGAGVVRGERVRAGRRPGRGAQGL</sequence>
<name>A0A6J4Q329_9PSEU</name>
<feature type="compositionally biased region" description="Basic residues" evidence="1">
    <location>
        <begin position="1"/>
        <end position="13"/>
    </location>
</feature>
<accession>A0A6J4Q329</accession>
<reference evidence="2" key="1">
    <citation type="submission" date="2020-02" db="EMBL/GenBank/DDBJ databases">
        <authorList>
            <person name="Meier V. D."/>
        </authorList>
    </citation>
    <scope>NUCLEOTIDE SEQUENCE</scope>
    <source>
        <strain evidence="2">AVDCRST_MAG66</strain>
    </source>
</reference>
<organism evidence="2">
    <name type="scientific">uncultured Pseudonocardia sp</name>
    <dbReference type="NCBI Taxonomy" id="211455"/>
    <lineage>
        <taxon>Bacteria</taxon>
        <taxon>Bacillati</taxon>
        <taxon>Actinomycetota</taxon>
        <taxon>Actinomycetes</taxon>
        <taxon>Pseudonocardiales</taxon>
        <taxon>Pseudonocardiaceae</taxon>
        <taxon>Pseudonocardia</taxon>
        <taxon>environmental samples</taxon>
    </lineage>
</organism>
<feature type="region of interest" description="Disordered" evidence="1">
    <location>
        <begin position="1"/>
        <end position="80"/>
    </location>
</feature>
<feature type="non-terminal residue" evidence="2">
    <location>
        <position position="1"/>
    </location>
</feature>
<evidence type="ECO:0000256" key="1">
    <source>
        <dbReference type="SAM" id="MobiDB-lite"/>
    </source>
</evidence>
<dbReference type="EMBL" id="CADCUS010000491">
    <property type="protein sequence ID" value="CAA9433380.1"/>
    <property type="molecule type" value="Genomic_DNA"/>
</dbReference>
<protein>
    <submittedName>
        <fullName evidence="2">Uncharacterized protein</fullName>
    </submittedName>
</protein>
<proteinExistence type="predicted"/>
<feature type="compositionally biased region" description="Low complexity" evidence="1">
    <location>
        <begin position="14"/>
        <end position="27"/>
    </location>
</feature>
<feature type="non-terminal residue" evidence="2">
    <location>
        <position position="80"/>
    </location>
</feature>
<evidence type="ECO:0000313" key="2">
    <source>
        <dbReference type="EMBL" id="CAA9433380.1"/>
    </source>
</evidence>